<name>V8QU49_9BURK</name>
<dbReference type="InterPro" id="IPR023210">
    <property type="entry name" value="NADP_OxRdtase_dom"/>
</dbReference>
<feature type="domain" description="NADP-dependent oxidoreductase" evidence="2">
    <location>
        <begin position="19"/>
        <end position="323"/>
    </location>
</feature>
<dbReference type="PANTHER" id="PTHR43364">
    <property type="entry name" value="NADH-SPECIFIC METHYLGLYOXAL REDUCTASE-RELATED"/>
    <property type="match status" value="1"/>
</dbReference>
<comment type="caution">
    <text evidence="3">The sequence shown here is derived from an EMBL/GenBank/DDBJ whole genome shotgun (WGS) entry which is preliminary data.</text>
</comment>
<sequence>MQLNHYTTLGRSGLRISPVALGTMTFGTDWGWGADTGEAQRIFDAFLERGGNFVDTANYYTNGTSETLLGQFLKDRRERVVLATKYTLNMQNGNPNMGGNHRLNMIRSVEASLKRLNTDYIDLLYLHAWDGLTPDDEIMRAFDDLVRAGKVVYAGISDTPAWQVSRMQTMAELRGWSPFVAMQIEYSLIQRTVESELLPMADALGIGVTGWSPLGFGVLTGKYNRQHLGGEAVTHTANATRQEVATDMGSLSDKNLDIADHVVTIAKELGVSAAQVSLAWILQRSGPNVTPIIGARTFSQFEDNLQALELVLPEEHLQHLNIISRVAAGFPHEFLQRPMVQNNIFGDNVVHKSR</sequence>
<dbReference type="GO" id="GO:0005829">
    <property type="term" value="C:cytosol"/>
    <property type="evidence" value="ECO:0007669"/>
    <property type="project" value="TreeGrafter"/>
</dbReference>
<dbReference type="Pfam" id="PF00248">
    <property type="entry name" value="Aldo_ket_red"/>
    <property type="match status" value="1"/>
</dbReference>
<keyword evidence="1" id="KW-0560">Oxidoreductase</keyword>
<evidence type="ECO:0000256" key="1">
    <source>
        <dbReference type="ARBA" id="ARBA00023002"/>
    </source>
</evidence>
<dbReference type="CDD" id="cd19080">
    <property type="entry name" value="AKR_AKR9A_9B"/>
    <property type="match status" value="1"/>
</dbReference>
<dbReference type="eggNOG" id="COG0667">
    <property type="taxonomic scope" value="Bacteria"/>
</dbReference>
<dbReference type="Proteomes" id="UP000018733">
    <property type="component" value="Unassembled WGS sequence"/>
</dbReference>
<proteinExistence type="predicted"/>
<dbReference type="PATRIC" id="fig|1424334.3.peg.1302"/>
<keyword evidence="4" id="KW-1185">Reference proteome</keyword>
<dbReference type="InterPro" id="IPR050523">
    <property type="entry name" value="AKR_Detox_Biosynth"/>
</dbReference>
<reference evidence="3 4" key="1">
    <citation type="journal article" date="2014" name="Genome Announc.">
        <title>Draft Genome Sequence of Advenella kashmirensis Strain W13003, a Polycyclic Aromatic Hydrocarbon-Degrading Bacterium.</title>
        <authorList>
            <person name="Wang X."/>
            <person name="Jin D."/>
            <person name="Zhou L."/>
            <person name="Wu L."/>
            <person name="An W."/>
            <person name="Zhao L."/>
        </authorList>
    </citation>
    <scope>NUCLEOTIDE SEQUENCE [LARGE SCALE GENOMIC DNA]</scope>
    <source>
        <strain evidence="3 4">W13003</strain>
    </source>
</reference>
<dbReference type="OrthoDB" id="5488419at2"/>
<dbReference type="STRING" id="1424334.W822_06530"/>
<dbReference type="EMBL" id="AYXT01000009">
    <property type="protein sequence ID" value="ETF02514.1"/>
    <property type="molecule type" value="Genomic_DNA"/>
</dbReference>
<evidence type="ECO:0000313" key="4">
    <source>
        <dbReference type="Proteomes" id="UP000018733"/>
    </source>
</evidence>
<evidence type="ECO:0000313" key="3">
    <source>
        <dbReference type="EMBL" id="ETF02514.1"/>
    </source>
</evidence>
<dbReference type="GO" id="GO:0016491">
    <property type="term" value="F:oxidoreductase activity"/>
    <property type="evidence" value="ECO:0007669"/>
    <property type="project" value="UniProtKB-KW"/>
</dbReference>
<gene>
    <name evidence="3" type="ORF">W822_06530</name>
</gene>
<dbReference type="HOGENOM" id="CLU_023205_2_0_4"/>
<dbReference type="AlphaFoldDB" id="V8QU49"/>
<dbReference type="Gene3D" id="3.20.20.100">
    <property type="entry name" value="NADP-dependent oxidoreductase domain"/>
    <property type="match status" value="1"/>
</dbReference>
<protein>
    <submittedName>
        <fullName evidence="3">Aldo/keto reductase</fullName>
    </submittedName>
</protein>
<organism evidence="3 4">
    <name type="scientific">Advenella kashmirensis W13003</name>
    <dbReference type="NCBI Taxonomy" id="1424334"/>
    <lineage>
        <taxon>Bacteria</taxon>
        <taxon>Pseudomonadati</taxon>
        <taxon>Pseudomonadota</taxon>
        <taxon>Betaproteobacteria</taxon>
        <taxon>Burkholderiales</taxon>
        <taxon>Alcaligenaceae</taxon>
    </lineage>
</organism>
<evidence type="ECO:0000259" key="2">
    <source>
        <dbReference type="Pfam" id="PF00248"/>
    </source>
</evidence>
<dbReference type="PANTHER" id="PTHR43364:SF4">
    <property type="entry name" value="NAD(P)-LINKED OXIDOREDUCTASE SUPERFAMILY PROTEIN"/>
    <property type="match status" value="1"/>
</dbReference>
<dbReference type="FunFam" id="3.20.20.100:FF:000004">
    <property type="entry name" value="Oxidoreductase, aldo/keto reductase"/>
    <property type="match status" value="1"/>
</dbReference>
<dbReference type="SUPFAM" id="SSF51430">
    <property type="entry name" value="NAD(P)-linked oxidoreductase"/>
    <property type="match status" value="1"/>
</dbReference>
<accession>V8QU49</accession>
<dbReference type="RefSeq" id="WP_024004290.1">
    <property type="nucleotide sequence ID" value="NZ_KI650979.1"/>
</dbReference>
<dbReference type="InterPro" id="IPR036812">
    <property type="entry name" value="NAD(P)_OxRdtase_dom_sf"/>
</dbReference>